<evidence type="ECO:0000256" key="8">
    <source>
        <dbReference type="ARBA" id="ARBA00023049"/>
    </source>
</evidence>
<evidence type="ECO:0000313" key="12">
    <source>
        <dbReference type="EMBL" id="QQF83134.1"/>
    </source>
</evidence>
<dbReference type="AlphaFoldDB" id="A0A9Q7E630"/>
<dbReference type="Proteomes" id="UP000297565">
    <property type="component" value="Unassembled WGS sequence"/>
</dbReference>
<accession>A0A9Q7E630</accession>
<reference evidence="12 15" key="2">
    <citation type="submission" date="2020-12" db="EMBL/GenBank/DDBJ databases">
        <title>ASc-MMNZ-VFA-070.</title>
        <authorList>
            <person name="Schryvers A."/>
            <person name="Mostafa Nazari M."/>
            <person name="Farshchi Andisi V."/>
            <person name="Timsit E."/>
            <person name="Walter Morck D."/>
        </authorList>
    </citation>
    <scope>NUCLEOTIDE SEQUENCE [LARGE SCALE GENOMIC DNA]</scope>
    <source>
        <strain evidence="12 15">ASc-MMNZ-VFA-070</strain>
    </source>
</reference>
<evidence type="ECO:0000256" key="2">
    <source>
        <dbReference type="ARBA" id="ARBA00004776"/>
    </source>
</evidence>
<dbReference type="PANTHER" id="PTHR37425:SF1">
    <property type="entry name" value="OUTER MEMBRANE PROTEIN"/>
    <property type="match status" value="1"/>
</dbReference>
<keyword evidence="15" id="KW-1185">Reference proteome</keyword>
<keyword evidence="9" id="KW-0961">Cell wall biogenesis/degradation</keyword>
<keyword evidence="5" id="KW-0732">Signal</keyword>
<dbReference type="OrthoDB" id="9782994at2"/>
<evidence type="ECO:0000256" key="3">
    <source>
        <dbReference type="ARBA" id="ARBA00022670"/>
    </source>
</evidence>
<protein>
    <recommendedName>
        <fullName evidence="11">Murein endopeptidase K</fullName>
    </recommendedName>
</protein>
<dbReference type="SUPFAM" id="SSF55166">
    <property type="entry name" value="Hedgehog/DD-peptidase"/>
    <property type="match status" value="1"/>
</dbReference>
<keyword evidence="8" id="KW-0482">Metalloprotease</keyword>
<evidence type="ECO:0000256" key="5">
    <source>
        <dbReference type="ARBA" id="ARBA00022729"/>
    </source>
</evidence>
<dbReference type="InterPro" id="IPR010275">
    <property type="entry name" value="MepK"/>
</dbReference>
<sequence length="187" mass="21137">MNEINQNRRKWLSLGGIILGAALLPQSVLAVLPKPSKSKFLSFRNINTGERFRGEFFANKGFSSSDLKKIDHLMRDKRNNQIHKMDPKLFHKFVHIQNNLGLQNSEIQIICGYRSPASNSAMLRSGRGVARNSYHTRGQAIDFRIEGVSLAKLRQTAENLKNGGVGYYPRSNFIHVDTGPVRTWRGS</sequence>
<keyword evidence="3" id="KW-0645">Protease</keyword>
<comment type="similarity">
    <text evidence="10">Belongs to the peptidase M15 family.</text>
</comment>
<dbReference type="RefSeq" id="WP_011609228.1">
    <property type="nucleotide sequence ID" value="NZ_CP018802.1"/>
</dbReference>
<dbReference type="GO" id="GO:0071555">
    <property type="term" value="P:cell wall organization"/>
    <property type="evidence" value="ECO:0007669"/>
    <property type="project" value="UniProtKB-KW"/>
</dbReference>
<evidence type="ECO:0000256" key="11">
    <source>
        <dbReference type="ARBA" id="ARBA00093666"/>
    </source>
</evidence>
<gene>
    <name evidence="13" type="ORF">E2R48_08700</name>
    <name evidence="12" type="ORF">JFL49_04335</name>
</gene>
<dbReference type="PANTHER" id="PTHR37425">
    <property type="match status" value="1"/>
</dbReference>
<evidence type="ECO:0000256" key="10">
    <source>
        <dbReference type="ARBA" id="ARBA00093448"/>
    </source>
</evidence>
<dbReference type="Proteomes" id="UP000595373">
    <property type="component" value="Chromosome"/>
</dbReference>
<dbReference type="GO" id="GO:0046872">
    <property type="term" value="F:metal ion binding"/>
    <property type="evidence" value="ECO:0007669"/>
    <property type="project" value="UniProtKB-KW"/>
</dbReference>
<evidence type="ECO:0000313" key="13">
    <source>
        <dbReference type="EMBL" id="TEW28652.1"/>
    </source>
</evidence>
<evidence type="ECO:0000313" key="15">
    <source>
        <dbReference type="Proteomes" id="UP000595373"/>
    </source>
</evidence>
<comment type="cofactor">
    <cofactor evidence="1">
        <name>Zn(2+)</name>
        <dbReference type="ChEBI" id="CHEBI:29105"/>
    </cofactor>
</comment>
<comment type="pathway">
    <text evidence="2">Cell wall biogenesis; cell wall polysaccharide biosynthesis.</text>
</comment>
<evidence type="ECO:0000256" key="4">
    <source>
        <dbReference type="ARBA" id="ARBA00022723"/>
    </source>
</evidence>
<dbReference type="GO" id="GO:0008237">
    <property type="term" value="F:metallopeptidase activity"/>
    <property type="evidence" value="ECO:0007669"/>
    <property type="project" value="UniProtKB-KW"/>
</dbReference>
<keyword evidence="7" id="KW-0862">Zinc</keyword>
<dbReference type="InterPro" id="IPR009045">
    <property type="entry name" value="Zn_M74/Hedgehog-like"/>
</dbReference>
<keyword evidence="4" id="KW-0479">Metal-binding</keyword>
<evidence type="ECO:0000313" key="14">
    <source>
        <dbReference type="Proteomes" id="UP000297565"/>
    </source>
</evidence>
<proteinExistence type="inferred from homology"/>
<keyword evidence="6" id="KW-0378">Hydrolase</keyword>
<evidence type="ECO:0000256" key="9">
    <source>
        <dbReference type="ARBA" id="ARBA00023316"/>
    </source>
</evidence>
<name>A0A9Q7E630_HISSO</name>
<dbReference type="GO" id="GO:0006508">
    <property type="term" value="P:proteolysis"/>
    <property type="evidence" value="ECO:0007669"/>
    <property type="project" value="UniProtKB-KW"/>
</dbReference>
<reference evidence="13 14" key="1">
    <citation type="submission" date="2019-03" db="EMBL/GenBank/DDBJ databases">
        <title>Horizontal Gene Transfer Machinery in Histophilus somni.</title>
        <authorList>
            <person name="Mostafa Nazari M."/>
            <person name="Liljebjelke K."/>
        </authorList>
    </citation>
    <scope>NUCLEOTIDE SEQUENCE [LARGE SCALE GENOMIC DNA]</scope>
    <source>
        <strain evidence="13 14">UOC-EPH-KLM-04</strain>
    </source>
</reference>
<dbReference type="Gene3D" id="3.30.1380.10">
    <property type="match status" value="1"/>
</dbReference>
<dbReference type="Pfam" id="PF05951">
    <property type="entry name" value="Peptidase_M15_2"/>
    <property type="match status" value="1"/>
</dbReference>
<evidence type="ECO:0000256" key="6">
    <source>
        <dbReference type="ARBA" id="ARBA00022801"/>
    </source>
</evidence>
<organism evidence="12 15">
    <name type="scientific">Histophilus somni</name>
    <name type="common">Haemophilus somnus</name>
    <dbReference type="NCBI Taxonomy" id="731"/>
    <lineage>
        <taxon>Bacteria</taxon>
        <taxon>Pseudomonadati</taxon>
        <taxon>Pseudomonadota</taxon>
        <taxon>Gammaproteobacteria</taxon>
        <taxon>Pasteurellales</taxon>
        <taxon>Pasteurellaceae</taxon>
        <taxon>Histophilus</taxon>
    </lineage>
</organism>
<evidence type="ECO:0000256" key="7">
    <source>
        <dbReference type="ARBA" id="ARBA00022833"/>
    </source>
</evidence>
<dbReference type="EMBL" id="CP066558">
    <property type="protein sequence ID" value="QQF83134.1"/>
    <property type="molecule type" value="Genomic_DNA"/>
</dbReference>
<dbReference type="EMBL" id="SNRV01000027">
    <property type="protein sequence ID" value="TEW28652.1"/>
    <property type="molecule type" value="Genomic_DNA"/>
</dbReference>
<evidence type="ECO:0000256" key="1">
    <source>
        <dbReference type="ARBA" id="ARBA00001947"/>
    </source>
</evidence>